<comment type="caution">
    <text evidence="12">The sequence shown here is derived from an EMBL/GenBank/DDBJ whole genome shotgun (WGS) entry which is preliminary data.</text>
</comment>
<evidence type="ECO:0000256" key="2">
    <source>
        <dbReference type="ARBA" id="ARBA00004292"/>
    </source>
</evidence>
<dbReference type="FunFam" id="1.20.120.1780:FF:000001">
    <property type="entry name" value="4-hydroxybenzoate octaprenyltransferase"/>
    <property type="match status" value="1"/>
</dbReference>
<evidence type="ECO:0000256" key="10">
    <source>
        <dbReference type="ARBA" id="ARBA00058997"/>
    </source>
</evidence>
<feature type="transmembrane region" description="Helical" evidence="11">
    <location>
        <begin position="441"/>
        <end position="461"/>
    </location>
</feature>
<dbReference type="NCBIfam" id="TIGR01474">
    <property type="entry name" value="ubiA_proteo"/>
    <property type="match status" value="1"/>
</dbReference>
<feature type="transmembrane region" description="Helical" evidence="11">
    <location>
        <begin position="277"/>
        <end position="295"/>
    </location>
</feature>
<comment type="pathway">
    <text evidence="11">Cofactor biosynthesis; ubiquinone biosynthesis.</text>
</comment>
<organism evidence="12 13">
    <name type="scientific">Orbilia javanica</name>
    <dbReference type="NCBI Taxonomy" id="47235"/>
    <lineage>
        <taxon>Eukaryota</taxon>
        <taxon>Fungi</taxon>
        <taxon>Dikarya</taxon>
        <taxon>Ascomycota</taxon>
        <taxon>Pezizomycotina</taxon>
        <taxon>Orbiliomycetes</taxon>
        <taxon>Orbiliales</taxon>
        <taxon>Orbiliaceae</taxon>
        <taxon>Orbilia</taxon>
    </lineage>
</organism>
<keyword evidence="11" id="KW-0999">Mitochondrion inner membrane</keyword>
<evidence type="ECO:0000256" key="9">
    <source>
        <dbReference type="ARBA" id="ARBA00052313"/>
    </source>
</evidence>
<protein>
    <recommendedName>
        <fullName evidence="11">4-hydroxybenzoate polyprenyltransferase, mitochondrial</fullName>
        <shortName evidence="11">4-HB polyprenyltransferase</shortName>
        <ecNumber evidence="11">2.5.1.39</ecNumber>
    </recommendedName>
    <alternativeName>
        <fullName evidence="11">Para-hydroxybenzoate--polyprenyltransferase</fullName>
        <shortName evidence="11">PHB:PPT</shortName>
        <shortName evidence="11">PHB:polyprenyltransferase</shortName>
    </alternativeName>
</protein>
<evidence type="ECO:0000313" key="12">
    <source>
        <dbReference type="EMBL" id="KAK6351797.1"/>
    </source>
</evidence>
<dbReference type="CDD" id="cd13959">
    <property type="entry name" value="PT_UbiA_COQ2"/>
    <property type="match status" value="1"/>
</dbReference>
<accession>A0AAN8MYA3</accession>
<comment type="cofactor">
    <cofactor evidence="1 11">
        <name>Mg(2+)</name>
        <dbReference type="ChEBI" id="CHEBI:18420"/>
    </cofactor>
</comment>
<comment type="pathway">
    <text evidence="3">Secondary metabolite biosynthesis; terpenoid biosynthesis.</text>
</comment>
<dbReference type="GO" id="GO:0006744">
    <property type="term" value="P:ubiquinone biosynthetic process"/>
    <property type="evidence" value="ECO:0007669"/>
    <property type="project" value="UniProtKB-UniRule"/>
</dbReference>
<feature type="transmembrane region" description="Helical" evidence="11">
    <location>
        <begin position="408"/>
        <end position="429"/>
    </location>
</feature>
<comment type="subcellular location">
    <subcellularLocation>
        <location evidence="2 11">Mitochondrion inner membrane</location>
        <topology evidence="2 11">Multi-pass membrane protein</topology>
        <orientation evidence="2 11">Matrix side</orientation>
    </subcellularLocation>
</comment>
<evidence type="ECO:0000256" key="4">
    <source>
        <dbReference type="ARBA" id="ARBA00005985"/>
    </source>
</evidence>
<keyword evidence="11" id="KW-0414">Isoprene biosynthesis</keyword>
<dbReference type="PANTHER" id="PTHR11048:SF28">
    <property type="entry name" value="4-HYDROXYBENZOATE POLYPRENYLTRANSFERASE, MITOCHONDRIAL"/>
    <property type="match status" value="1"/>
</dbReference>
<feature type="transmembrane region" description="Helical" evidence="11">
    <location>
        <begin position="206"/>
        <end position="229"/>
    </location>
</feature>
<keyword evidence="7 11" id="KW-1133">Transmembrane helix</keyword>
<keyword evidence="11" id="KW-0831">Ubiquinone biosynthesis</keyword>
<dbReference type="GO" id="GO:0008412">
    <property type="term" value="F:4-hydroxybenzoate polyprenyltransferase activity"/>
    <property type="evidence" value="ECO:0007669"/>
    <property type="project" value="UniProtKB-EC"/>
</dbReference>
<evidence type="ECO:0000256" key="1">
    <source>
        <dbReference type="ARBA" id="ARBA00001946"/>
    </source>
</evidence>
<dbReference type="HAMAP" id="MF_01635">
    <property type="entry name" value="UbiA"/>
    <property type="match status" value="1"/>
</dbReference>
<evidence type="ECO:0000256" key="8">
    <source>
        <dbReference type="ARBA" id="ARBA00023136"/>
    </source>
</evidence>
<feature type="transmembrane region" description="Helical" evidence="11">
    <location>
        <begin position="335"/>
        <end position="356"/>
    </location>
</feature>
<dbReference type="Proteomes" id="UP001313282">
    <property type="component" value="Unassembled WGS sequence"/>
</dbReference>
<dbReference type="FunFam" id="1.10.357.140:FF:000003">
    <property type="entry name" value="4-hydroxybenzoate polyprenyltransferase, mitochondrial"/>
    <property type="match status" value="1"/>
</dbReference>
<keyword evidence="13" id="KW-1185">Reference proteome</keyword>
<dbReference type="AlphaFoldDB" id="A0AAN8MYA3"/>
<dbReference type="EC" id="2.5.1.39" evidence="11"/>
<evidence type="ECO:0000256" key="5">
    <source>
        <dbReference type="ARBA" id="ARBA00022679"/>
    </source>
</evidence>
<dbReference type="InterPro" id="IPR039653">
    <property type="entry name" value="Prenyltransferase"/>
</dbReference>
<evidence type="ECO:0000313" key="13">
    <source>
        <dbReference type="Proteomes" id="UP001313282"/>
    </source>
</evidence>
<gene>
    <name evidence="12" type="primary">COQ2</name>
    <name evidence="12" type="ORF">TWF718_004942</name>
</gene>
<dbReference type="Gene3D" id="1.10.357.140">
    <property type="entry name" value="UbiA prenyltransferase"/>
    <property type="match status" value="1"/>
</dbReference>
<sequence length="485" mass="53158">MERRLVLGREMGWLMSETRVPSSVQPLTGFRRRNNTKKQTTSRIISYLYFDVNAAATSGRRQTVQEPPERMLPLRPHMLPRCIVRQLSRRHVTSSFTTLTRGSRNTGSSLVPISNSTNWNRKLATAGAGNVHLGDSATAAAVIGDEALAPYEPPKTGILSYLPAKVVPYAELIRLEKPYGGLYLFYPCVWSTLMAATMATPIAPPIAAASTILLFASGAFVMRSAGCTINDFWDRKFDKHVSRTRHRPIARGAVTPTQAFWFAGAQCMAGFGILLQFPVEAILCGIPSIFLVIAYPLAKRVTHYPQFVLGLAFSWGALLGFPAMGVSLVDGSMALAAAGCLYGANVFWTVLYDIIYAHQDLRDDVKAGVKGIVVRHPEITKPIMSALNILQVGLLAGAGYFAGLGPIYYAWSVCGAGAANFWMIWRANLKDEKECWQWFKWNSWMVGGFMVGGGLTAEYLLDYYQKGESSSDGTAQADKDLVLTA</sequence>
<evidence type="ECO:0000256" key="7">
    <source>
        <dbReference type="ARBA" id="ARBA00022989"/>
    </source>
</evidence>
<keyword evidence="11" id="KW-0496">Mitochondrion</keyword>
<dbReference type="Gene3D" id="1.20.120.1780">
    <property type="entry name" value="UbiA prenyltransferase"/>
    <property type="match status" value="1"/>
</dbReference>
<keyword evidence="5 11" id="KW-0808">Transferase</keyword>
<keyword evidence="6 11" id="KW-0812">Transmembrane</keyword>
<dbReference type="PANTHER" id="PTHR11048">
    <property type="entry name" value="PRENYLTRANSFERASES"/>
    <property type="match status" value="1"/>
</dbReference>
<dbReference type="PROSITE" id="PS00943">
    <property type="entry name" value="UBIA"/>
    <property type="match status" value="1"/>
</dbReference>
<feature type="transmembrane region" description="Helical" evidence="11">
    <location>
        <begin position="307"/>
        <end position="329"/>
    </location>
</feature>
<dbReference type="InterPro" id="IPR044878">
    <property type="entry name" value="UbiA_sf"/>
</dbReference>
<dbReference type="GO" id="GO:0005743">
    <property type="term" value="C:mitochondrial inner membrane"/>
    <property type="evidence" value="ECO:0007669"/>
    <property type="project" value="UniProtKB-SubCell"/>
</dbReference>
<name>A0AAN8MYA3_9PEZI</name>
<dbReference type="Pfam" id="PF01040">
    <property type="entry name" value="UbiA"/>
    <property type="match status" value="1"/>
</dbReference>
<evidence type="ECO:0000256" key="3">
    <source>
        <dbReference type="ARBA" id="ARBA00004721"/>
    </source>
</evidence>
<dbReference type="InterPro" id="IPR000537">
    <property type="entry name" value="UbiA_prenyltransferase"/>
</dbReference>
<reference evidence="12 13" key="1">
    <citation type="submission" date="2019-10" db="EMBL/GenBank/DDBJ databases">
        <authorList>
            <person name="Palmer J.M."/>
        </authorList>
    </citation>
    <scope>NUCLEOTIDE SEQUENCE [LARGE SCALE GENOMIC DNA]</scope>
    <source>
        <strain evidence="12 13">TWF718</strain>
    </source>
</reference>
<dbReference type="GO" id="GO:0008299">
    <property type="term" value="P:isoprenoid biosynthetic process"/>
    <property type="evidence" value="ECO:0007669"/>
    <property type="project" value="UniProtKB-UniRule"/>
</dbReference>
<evidence type="ECO:0000256" key="6">
    <source>
        <dbReference type="ARBA" id="ARBA00022692"/>
    </source>
</evidence>
<evidence type="ECO:0000256" key="11">
    <source>
        <dbReference type="HAMAP-Rule" id="MF_03189"/>
    </source>
</evidence>
<comment type="function">
    <text evidence="10 11">Catalyzes the prenylation of para-hydroxybenzoate (PHB) with an all-trans polyprenyl group. Mediates the second step in the final reaction sequence of coenzyme Q (CoQ) biosynthesis, which is the condensation of the polyisoprenoid side chain with PHB, generating the first membrane-bound Q intermediate.</text>
</comment>
<dbReference type="EMBL" id="JAVHNR010000002">
    <property type="protein sequence ID" value="KAK6351797.1"/>
    <property type="molecule type" value="Genomic_DNA"/>
</dbReference>
<dbReference type="InterPro" id="IPR030470">
    <property type="entry name" value="UbiA_prenylTrfase_CS"/>
</dbReference>
<comment type="catalytic activity">
    <reaction evidence="9 11">
        <text>an all-trans-polyprenyl diphosphate + 4-hydroxybenzoate = a 4-hydroxy-3-(all-trans-polyprenyl)benzoate + diphosphate</text>
        <dbReference type="Rhea" id="RHEA:44504"/>
        <dbReference type="Rhea" id="RHEA-COMP:9514"/>
        <dbReference type="Rhea" id="RHEA-COMP:9564"/>
        <dbReference type="ChEBI" id="CHEBI:17879"/>
        <dbReference type="ChEBI" id="CHEBI:33019"/>
        <dbReference type="ChEBI" id="CHEBI:58914"/>
        <dbReference type="ChEBI" id="CHEBI:78396"/>
        <dbReference type="EC" id="2.5.1.39"/>
    </reaction>
</comment>
<proteinExistence type="inferred from homology"/>
<feature type="transmembrane region" description="Helical" evidence="11">
    <location>
        <begin position="182"/>
        <end position="200"/>
    </location>
</feature>
<comment type="similarity">
    <text evidence="4 11">Belongs to the UbiA prenyltransferase family.</text>
</comment>
<keyword evidence="8 11" id="KW-0472">Membrane</keyword>
<dbReference type="InterPro" id="IPR006370">
    <property type="entry name" value="HB_polyprenyltransferase-like"/>
</dbReference>